<dbReference type="PANTHER" id="PTHR35204">
    <property type="entry name" value="YALI0A21131P"/>
    <property type="match status" value="1"/>
</dbReference>
<dbReference type="InterPro" id="IPR038921">
    <property type="entry name" value="YOR389W-like"/>
</dbReference>
<dbReference type="Proteomes" id="UP000001861">
    <property type="component" value="Unassembled WGS sequence"/>
</dbReference>
<dbReference type="InParanoid" id="D6RM44"/>
<name>D6RM44_COPC7</name>
<gene>
    <name evidence="1" type="ORF">CC1G_14465</name>
</gene>
<dbReference type="AlphaFoldDB" id="D6RM44"/>
<dbReference type="HOGENOM" id="CLU_017366_2_1_1"/>
<comment type="caution">
    <text evidence="1">The sequence shown here is derived from an EMBL/GenBank/DDBJ whole genome shotgun (WGS) entry which is preliminary data.</text>
</comment>
<dbReference type="EMBL" id="AACS02000004">
    <property type="protein sequence ID" value="EFI27973.1"/>
    <property type="molecule type" value="Genomic_DNA"/>
</dbReference>
<keyword evidence="2" id="KW-1185">Reference proteome</keyword>
<organism evidence="1 2">
    <name type="scientific">Coprinopsis cinerea (strain Okayama-7 / 130 / ATCC MYA-4618 / FGSC 9003)</name>
    <name type="common">Inky cap fungus</name>
    <name type="synonym">Hormographiella aspergillata</name>
    <dbReference type="NCBI Taxonomy" id="240176"/>
    <lineage>
        <taxon>Eukaryota</taxon>
        <taxon>Fungi</taxon>
        <taxon>Dikarya</taxon>
        <taxon>Basidiomycota</taxon>
        <taxon>Agaricomycotina</taxon>
        <taxon>Agaricomycetes</taxon>
        <taxon>Agaricomycetidae</taxon>
        <taxon>Agaricales</taxon>
        <taxon>Agaricineae</taxon>
        <taxon>Psathyrellaceae</taxon>
        <taxon>Coprinopsis</taxon>
    </lineage>
</organism>
<dbReference type="RefSeq" id="XP_002911467.1">
    <property type="nucleotide sequence ID" value="XM_002911421.1"/>
</dbReference>
<dbReference type="OrthoDB" id="10261782at2759"/>
<accession>D6RM44</accession>
<sequence>MHAGLNIVPATIPIGTLFYHGTWKEEAPSGPEWVATDPEHAYLFCREMQDDQGCWMLTFAVTRPLKVLYFDGSSAAKMPGAMDSQDLIVWGEVKDEFLRLFDEKSRIEGLCEWGRKYGLDGFLRMEPDFEVMVCDFTDALQVASASNLIPGWRFPKTKDPKPPPRPRFDYNSFRVIEAGHWHNHFPGETRVQLDVSRLISFYDRDLFPSLATRLDSAPANRWGHRVGNLTEAELKTLFSRLDEVLAGEPRGSGVDWTSNYRVVLHRYADRLEVVTYLVNDTVYETTMSFRERRTKVLEDTHEYIESMLAPYILNGVGPGRDARQRISPHEHKSRSWALPVWKKCATTHTKGISPSSLNRSERLLHRTVNEVLYEICRVIVGIWAEGVEDLGLGKTVGGLEGPTLDEYDTQELETIRSKWRRQVVTLVNWLDWSVWVKCHPACSFEETCYLRTWPWLPRLNFPAPPPKNDSDHEHHDLRSAVWGELREEWRAYADGEAPDDEDERVLPKCIRRIEPLEAP</sequence>
<dbReference type="VEuPathDB" id="FungiDB:CC1G_14465"/>
<dbReference type="PANTHER" id="PTHR35204:SF1">
    <property type="entry name" value="ENTEROTOXIN"/>
    <property type="match status" value="1"/>
</dbReference>
<proteinExistence type="predicted"/>
<evidence type="ECO:0000313" key="2">
    <source>
        <dbReference type="Proteomes" id="UP000001861"/>
    </source>
</evidence>
<dbReference type="eggNOG" id="ENOG502QRJE">
    <property type="taxonomic scope" value="Eukaryota"/>
</dbReference>
<reference evidence="1 2" key="1">
    <citation type="journal article" date="2010" name="Proc. Natl. Acad. Sci. U.S.A.">
        <title>Insights into evolution of multicellular fungi from the assembled chromosomes of the mushroom Coprinopsis cinerea (Coprinus cinereus).</title>
        <authorList>
            <person name="Stajich J.E."/>
            <person name="Wilke S.K."/>
            <person name="Ahren D."/>
            <person name="Au C.H."/>
            <person name="Birren B.W."/>
            <person name="Borodovsky M."/>
            <person name="Burns C."/>
            <person name="Canback B."/>
            <person name="Casselton L.A."/>
            <person name="Cheng C.K."/>
            <person name="Deng J."/>
            <person name="Dietrich F.S."/>
            <person name="Fargo D.C."/>
            <person name="Farman M.L."/>
            <person name="Gathman A.C."/>
            <person name="Goldberg J."/>
            <person name="Guigo R."/>
            <person name="Hoegger P.J."/>
            <person name="Hooker J.B."/>
            <person name="Huggins A."/>
            <person name="James T.Y."/>
            <person name="Kamada T."/>
            <person name="Kilaru S."/>
            <person name="Kodira C."/>
            <person name="Kues U."/>
            <person name="Kupfer D."/>
            <person name="Kwan H.S."/>
            <person name="Lomsadze A."/>
            <person name="Li W."/>
            <person name="Lilly W.W."/>
            <person name="Ma L.J."/>
            <person name="Mackey A.J."/>
            <person name="Manning G."/>
            <person name="Martin F."/>
            <person name="Muraguchi H."/>
            <person name="Natvig D.O."/>
            <person name="Palmerini H."/>
            <person name="Ramesh M.A."/>
            <person name="Rehmeyer C.J."/>
            <person name="Roe B.A."/>
            <person name="Shenoy N."/>
            <person name="Stanke M."/>
            <person name="Ter-Hovhannisyan V."/>
            <person name="Tunlid A."/>
            <person name="Velagapudi R."/>
            <person name="Vision T.J."/>
            <person name="Zeng Q."/>
            <person name="Zolan M.E."/>
            <person name="Pukkila P.J."/>
        </authorList>
    </citation>
    <scope>NUCLEOTIDE SEQUENCE [LARGE SCALE GENOMIC DNA]</scope>
    <source>
        <strain evidence="2">Okayama-7 / 130 / ATCC MYA-4618 / FGSC 9003</strain>
    </source>
</reference>
<evidence type="ECO:0000313" key="1">
    <source>
        <dbReference type="EMBL" id="EFI27973.1"/>
    </source>
</evidence>
<dbReference type="KEGG" id="cci:CC1G_14465"/>
<dbReference type="OMA" id="DEFCAIP"/>
<protein>
    <submittedName>
        <fullName evidence="1">Uncharacterized protein</fullName>
    </submittedName>
</protein>
<dbReference type="GeneID" id="9379102"/>